<dbReference type="Gene3D" id="1.10.3210.10">
    <property type="entry name" value="Hypothetical protein af1432"/>
    <property type="match status" value="1"/>
</dbReference>
<accession>A0A7H9BJ91</accession>
<dbReference type="InterPro" id="IPR013976">
    <property type="entry name" value="HDOD"/>
</dbReference>
<evidence type="ECO:0000313" key="3">
    <source>
        <dbReference type="Proteomes" id="UP000509597"/>
    </source>
</evidence>
<protein>
    <submittedName>
        <fullName evidence="2">HDOD domain-containing protein</fullName>
    </submittedName>
</protein>
<sequence>MKLLQLSPLWNCHRQWCGILLNGSDQSLALLNTKLSNPTHAQTMLFFVREEQHRPEYVCEALDLARLHCDVGDVEQILALDPNALAIGNWYTAPSSQQSAPPKSELLELIAQVAADADVQVIEQIFARAPDLTFRLLKLVNSVGLGSRVEISSIRHAITILGRNQLQRWVQLLIYAEQFGKSGGIDPLLLAALLRAKRLEAWAKNGWINASPDSAFLTGMLSLLDRLFHQPLADLLQRLSLNEKLASALLYRVGDLGLALNQLEIMEASDQPQLWPISPSHADLTWIESELAVFEWAGSLAASLSK</sequence>
<dbReference type="PROSITE" id="PS51833">
    <property type="entry name" value="HDOD"/>
    <property type="match status" value="1"/>
</dbReference>
<dbReference type="EMBL" id="CP058627">
    <property type="protein sequence ID" value="QLG88442.1"/>
    <property type="molecule type" value="Genomic_DNA"/>
</dbReference>
<organism evidence="2 3">
    <name type="scientific">Chitinibacter bivalviorum</name>
    <dbReference type="NCBI Taxonomy" id="2739434"/>
    <lineage>
        <taxon>Bacteria</taxon>
        <taxon>Pseudomonadati</taxon>
        <taxon>Pseudomonadota</taxon>
        <taxon>Betaproteobacteria</taxon>
        <taxon>Neisseriales</taxon>
        <taxon>Chitinibacteraceae</taxon>
        <taxon>Chitinibacter</taxon>
    </lineage>
</organism>
<evidence type="ECO:0000313" key="2">
    <source>
        <dbReference type="EMBL" id="QLG88442.1"/>
    </source>
</evidence>
<dbReference type="SUPFAM" id="SSF109604">
    <property type="entry name" value="HD-domain/PDEase-like"/>
    <property type="match status" value="1"/>
</dbReference>
<dbReference type="KEGG" id="chiz:HQ393_09385"/>
<reference evidence="2 3" key="1">
    <citation type="submission" date="2020-07" db="EMBL/GenBank/DDBJ databases">
        <title>Complete genome sequence of Chitinibacter sp. 2T18.</title>
        <authorList>
            <person name="Bae J.-W."/>
            <person name="Choi J.-W."/>
        </authorList>
    </citation>
    <scope>NUCLEOTIDE SEQUENCE [LARGE SCALE GENOMIC DNA]</scope>
    <source>
        <strain evidence="2 3">2T18</strain>
    </source>
</reference>
<gene>
    <name evidence="2" type="ORF">HQ393_09385</name>
</gene>
<dbReference type="Pfam" id="PF08668">
    <property type="entry name" value="HDOD"/>
    <property type="match status" value="1"/>
</dbReference>
<feature type="domain" description="HDOD" evidence="1">
    <location>
        <begin position="99"/>
        <end position="291"/>
    </location>
</feature>
<proteinExistence type="predicted"/>
<dbReference type="PANTHER" id="PTHR33525">
    <property type="match status" value="1"/>
</dbReference>
<evidence type="ECO:0000259" key="1">
    <source>
        <dbReference type="PROSITE" id="PS51833"/>
    </source>
</evidence>
<dbReference type="RefSeq" id="WP_179354957.1">
    <property type="nucleotide sequence ID" value="NZ_CP058627.1"/>
</dbReference>
<dbReference type="PANTHER" id="PTHR33525:SF4">
    <property type="entry name" value="CYCLIC DI-GMP PHOSPHODIESTERASE CDGJ"/>
    <property type="match status" value="1"/>
</dbReference>
<name>A0A7H9BJ91_9NEIS</name>
<keyword evidence="3" id="KW-1185">Reference proteome</keyword>
<dbReference type="AlphaFoldDB" id="A0A7H9BJ91"/>
<dbReference type="InterPro" id="IPR052340">
    <property type="entry name" value="RNase_Y/CdgJ"/>
</dbReference>
<dbReference type="Proteomes" id="UP000509597">
    <property type="component" value="Chromosome"/>
</dbReference>